<dbReference type="GO" id="GO:0016787">
    <property type="term" value="F:hydrolase activity"/>
    <property type="evidence" value="ECO:0007669"/>
    <property type="project" value="UniProtKB-KW"/>
</dbReference>
<dbReference type="Gene3D" id="3.40.50.1820">
    <property type="entry name" value="alpha/beta hydrolase"/>
    <property type="match status" value="1"/>
</dbReference>
<organism evidence="2 3">
    <name type="scientific">Rhizobium rhododendri</name>
    <dbReference type="NCBI Taxonomy" id="2506430"/>
    <lineage>
        <taxon>Bacteria</taxon>
        <taxon>Pseudomonadati</taxon>
        <taxon>Pseudomonadota</taxon>
        <taxon>Alphaproteobacteria</taxon>
        <taxon>Hyphomicrobiales</taxon>
        <taxon>Rhizobiaceae</taxon>
        <taxon>Rhizobium/Agrobacterium group</taxon>
        <taxon>Rhizobium</taxon>
    </lineage>
</organism>
<keyword evidence="2" id="KW-0378">Hydrolase</keyword>
<dbReference type="InterPro" id="IPR046879">
    <property type="entry name" value="KANL3/Tex30_Abhydrolase"/>
</dbReference>
<protein>
    <submittedName>
        <fullName evidence="2">Alpha/beta hydrolase</fullName>
    </submittedName>
</protein>
<dbReference type="Pfam" id="PF20408">
    <property type="entry name" value="Abhydrolase_11"/>
    <property type="match status" value="1"/>
</dbReference>
<dbReference type="InterPro" id="IPR029058">
    <property type="entry name" value="AB_hydrolase_fold"/>
</dbReference>
<feature type="domain" description="KANL3/Tex30 alpha/beta hydrolase-like" evidence="1">
    <location>
        <begin position="11"/>
        <end position="203"/>
    </location>
</feature>
<keyword evidence="3" id="KW-1185">Reference proteome</keyword>
<name>A0ABY8INB0_9HYPH</name>
<gene>
    <name evidence="2" type="ORF">PR018_05715</name>
</gene>
<dbReference type="InterPro" id="IPR026555">
    <property type="entry name" value="NSL3/Tex30"/>
</dbReference>
<reference evidence="2" key="1">
    <citation type="journal article" date="2019" name="Phytopathology">
        <title>A Novel Group of Rhizobium tumorigenes-Like Agrobacteria Associated with Crown Gall Disease of Rhododendron and Blueberry.</title>
        <authorList>
            <person name="Kuzmanovic N."/>
            <person name="Behrens P."/>
            <person name="Idczak E."/>
            <person name="Wagner S."/>
            <person name="Gotz M."/>
            <person name="Sproer C."/>
            <person name="Bunk B."/>
            <person name="Overmann J."/>
            <person name="Smalla K."/>
        </authorList>
    </citation>
    <scope>NUCLEOTIDE SEQUENCE</scope>
    <source>
        <strain evidence="2">Rho-6.2</strain>
    </source>
</reference>
<proteinExistence type="predicted"/>
<evidence type="ECO:0000313" key="3">
    <source>
        <dbReference type="Proteomes" id="UP000318939"/>
    </source>
</evidence>
<evidence type="ECO:0000259" key="1">
    <source>
        <dbReference type="Pfam" id="PF20408"/>
    </source>
</evidence>
<accession>A0ABY8INB0</accession>
<dbReference type="SUPFAM" id="SSF53474">
    <property type="entry name" value="alpha/beta-Hydrolases"/>
    <property type="match status" value="1"/>
</dbReference>
<sequence length="210" mass="22408">MLSGASDAPYTILLAHGAGGPMDSGSMSAASDALATAGFRVARFEFAYMAARRMSGVRRPPPKAEMLMQEYRAAATALGAQGPLIIGGKSMGGRVASMIADELHDDKAIIGLLCLGYPFHPPGKPDNLRTAHLRQLRTPTLICQGTRDLLGSRNEVLHYDLSDSIELLWLEDGDHDLKPRKTISGHSAAEHLATMAKAAMQWAQSAASLQ</sequence>
<evidence type="ECO:0000313" key="2">
    <source>
        <dbReference type="EMBL" id="WFS24821.1"/>
    </source>
</evidence>
<dbReference type="PANTHER" id="PTHR13136:SF11">
    <property type="entry name" value="TESTIS-EXPRESSED PROTEIN 30"/>
    <property type="match status" value="1"/>
</dbReference>
<dbReference type="PANTHER" id="PTHR13136">
    <property type="entry name" value="TESTIS DEVELOPMENT PROTEIN PRTD"/>
    <property type="match status" value="1"/>
</dbReference>
<dbReference type="RefSeq" id="WP_142823569.1">
    <property type="nucleotide sequence ID" value="NZ_CP117267.1"/>
</dbReference>
<dbReference type="EMBL" id="CP117267">
    <property type="protein sequence ID" value="WFS24821.1"/>
    <property type="molecule type" value="Genomic_DNA"/>
</dbReference>
<dbReference type="Proteomes" id="UP000318939">
    <property type="component" value="Chromosome"/>
</dbReference>
<reference evidence="2" key="2">
    <citation type="journal article" date="2023" name="MicrobiologyOpen">
        <title>Genomics of the tumorigenes clade of the family Rhizobiaceae and description of Rhizobium rhododendri sp. nov.</title>
        <authorList>
            <person name="Kuzmanovic N."/>
            <person name="diCenzo G.C."/>
            <person name="Bunk B."/>
            <person name="Sproeer C."/>
            <person name="Fruehling A."/>
            <person name="Neumann-Schaal M."/>
            <person name="Overmann J."/>
            <person name="Smalla K."/>
        </authorList>
    </citation>
    <scope>NUCLEOTIDE SEQUENCE</scope>
    <source>
        <strain evidence="2">Rho-6.2</strain>
    </source>
</reference>